<evidence type="ECO:0000313" key="1">
    <source>
        <dbReference type="EMBL" id="CAG6627612.1"/>
    </source>
</evidence>
<reference evidence="1" key="1">
    <citation type="submission" date="2021-05" db="EMBL/GenBank/DDBJ databases">
        <authorList>
            <person name="Alioto T."/>
            <person name="Alioto T."/>
            <person name="Gomez Garrido J."/>
        </authorList>
    </citation>
    <scope>NUCLEOTIDE SEQUENCE</scope>
</reference>
<accession>A0A8D8Q9T4</accession>
<name>A0A8D8Q9T4_9HEMI</name>
<sequence>MYLLSVSVFRSSGEEFHPLSLSSEPLSHRPPIASIILVQAKLLHSDQEAGLPAPVRAGGHALSALLVVFAAPRAHDRCDPSRRHILIKTGLRGTYPGTDKRLERRTTNNAGTITQDVARPTTERTCHF</sequence>
<protein>
    <submittedName>
        <fullName evidence="1">Uncharacterized protein</fullName>
    </submittedName>
</protein>
<dbReference type="EMBL" id="HBUF01065837">
    <property type="protein sequence ID" value="CAG6627612.1"/>
    <property type="molecule type" value="Transcribed_RNA"/>
</dbReference>
<organism evidence="1">
    <name type="scientific">Cacopsylla melanoneura</name>
    <dbReference type="NCBI Taxonomy" id="428564"/>
    <lineage>
        <taxon>Eukaryota</taxon>
        <taxon>Metazoa</taxon>
        <taxon>Ecdysozoa</taxon>
        <taxon>Arthropoda</taxon>
        <taxon>Hexapoda</taxon>
        <taxon>Insecta</taxon>
        <taxon>Pterygota</taxon>
        <taxon>Neoptera</taxon>
        <taxon>Paraneoptera</taxon>
        <taxon>Hemiptera</taxon>
        <taxon>Sternorrhyncha</taxon>
        <taxon>Psylloidea</taxon>
        <taxon>Psyllidae</taxon>
        <taxon>Psyllinae</taxon>
        <taxon>Cacopsylla</taxon>
    </lineage>
</organism>
<dbReference type="AlphaFoldDB" id="A0A8D8Q9T4"/>
<proteinExistence type="predicted"/>